<sequence length="142" mass="15836">MTRGNAPSPPDRASHCIRATPFSDLSRLPVPFIGEAGHVLIERIVVVIWLDKVRQHGVGVYGLRVAQHPPEEFVRPAKEFGFSKPDPELQVALGDWRTAHHDLTVARPDEVLDCLCATSCYDMARVGFDNTVRLTRPDERVA</sequence>
<comment type="caution">
    <text evidence="1">The sequence shown here is derived from an EMBL/GenBank/DDBJ whole genome shotgun (WGS) entry which is preliminary data.</text>
</comment>
<evidence type="ECO:0000313" key="1">
    <source>
        <dbReference type="EMBL" id="MFD0692443.1"/>
    </source>
</evidence>
<proteinExistence type="predicted"/>
<dbReference type="Proteomes" id="UP001597063">
    <property type="component" value="Unassembled WGS sequence"/>
</dbReference>
<dbReference type="RefSeq" id="WP_131756210.1">
    <property type="nucleotide sequence ID" value="NZ_CAACUY010000013.1"/>
</dbReference>
<organism evidence="1 2">
    <name type="scientific">Actinomadura fibrosa</name>
    <dbReference type="NCBI Taxonomy" id="111802"/>
    <lineage>
        <taxon>Bacteria</taxon>
        <taxon>Bacillati</taxon>
        <taxon>Actinomycetota</taxon>
        <taxon>Actinomycetes</taxon>
        <taxon>Streptosporangiales</taxon>
        <taxon>Thermomonosporaceae</taxon>
        <taxon>Actinomadura</taxon>
    </lineage>
</organism>
<protein>
    <submittedName>
        <fullName evidence="1">Uncharacterized protein</fullName>
    </submittedName>
</protein>
<reference evidence="2" key="1">
    <citation type="journal article" date="2019" name="Int. J. Syst. Evol. Microbiol.">
        <title>The Global Catalogue of Microorganisms (GCM) 10K type strain sequencing project: providing services to taxonomists for standard genome sequencing and annotation.</title>
        <authorList>
            <consortium name="The Broad Institute Genomics Platform"/>
            <consortium name="The Broad Institute Genome Sequencing Center for Infectious Disease"/>
            <person name="Wu L."/>
            <person name="Ma J."/>
        </authorList>
    </citation>
    <scope>NUCLEOTIDE SEQUENCE [LARGE SCALE GENOMIC DNA]</scope>
    <source>
        <strain evidence="2">JCM 9371</strain>
    </source>
</reference>
<name>A0ABW2Y3T6_9ACTN</name>
<evidence type="ECO:0000313" key="2">
    <source>
        <dbReference type="Proteomes" id="UP001597063"/>
    </source>
</evidence>
<dbReference type="EMBL" id="JBHTGP010000041">
    <property type="protein sequence ID" value="MFD0692443.1"/>
    <property type="molecule type" value="Genomic_DNA"/>
</dbReference>
<gene>
    <name evidence="1" type="ORF">ACFQZM_48720</name>
</gene>
<keyword evidence="2" id="KW-1185">Reference proteome</keyword>
<accession>A0ABW2Y3T6</accession>